<feature type="signal peptide" evidence="4">
    <location>
        <begin position="1"/>
        <end position="25"/>
    </location>
</feature>
<protein>
    <submittedName>
        <fullName evidence="6">Carboxypeptidase regulatory-like domain-containing protein</fullName>
    </submittedName>
</protein>
<keyword evidence="6" id="KW-0378">Hydrolase</keyword>
<gene>
    <name evidence="6" type="ORF">SAMN04488511_1135</name>
</gene>
<keyword evidence="2" id="KW-0472">Membrane</keyword>
<sequence>MKKSLLLRLVLVIVAFVGIAFGANAQVTTSSMTGSVRDAKGILPGATVKAIHTPSGTTYTVSTSNDGRFAINNMRVGGPYSVEITYIGFKPGKVSDIFLKLGENFTLDYKLDDSGNTLAEVSVQGTKKVNAQKTGASTNISSRELASLPTISRSISDFTRLTPQAGSGLASNSFGGRDARYNNIQVDGANLNNNFGLNTDPLPGGGSQPISLDSYDQISVNIAPYDVRQAGFTGANISAVTKSGTNSFHGSAYGLYRDQSFLGKNVKGTDISSQIVASKSKTYGFTLGGPIVKNKLFFFVNAEKEENLAPGIAFYPTNGSGSGTVSSTTVADLKTVSDYLKSKFGYETGSYQDFPAFARDNHKILAKVDWNINNSNKLTLKFSDFRGTDDQQLNSTSIPNGGGFKVTGQSSTISRAPNNRFGPKSFSYANSNYGFLNTTRSGTLELNSRLNNKWSNQLLLAFTKNKATRGYPGEIFPTIDIYDGATGSNIITAGMDPYTLNNDVVNDVYNFTDNITYNAGRHNFTAGLTYEYQKVGNMFMAPANSYYVFNSINDLITDKAPVYFAYTYSLIPNTPAVYSAQLKIGQAGAYIQDEYNASDNVKFTFGLRADMPIYHEDPLNNPATSKLNFYADDNTTLRSYSTDKWAKSSVMLSPRVGFRATSNDKSLVFRGGMGVFTGKIPFVFLTNIPTNTGMYQFGGAINNNTAAGVAQLANIKLNANPNAYANLFPTSAGTSSPANVVFMDENFKFPKVFRVNLGIDKNIGDGYMLTFDGLYTKDINAVKMRNANLANPNGVVLEGDLTRPRIIGSNRLNSAITSAIVLENSARGYATSLTAQISKSYSNGFSGSAAYTYSMAKEITANPGSQASSVWNTNPNVATSNFQELGNSAYAIPHRVVANLSYRKEYLKHLATTLSIFYEGSNQGVYSFVVNGDINGDSNSSSDLMYIPRPGETIFQQYTIGSGTSAKTFTVAQQEAALNQFIESSPYLRKNRGKFAERNAALLPWFHRVDVRFLQDIFINTGKSGKQTLQFSADIINAANLVNKNWGTYQRSVINNPLVSQGVNATTNRPTYRMANVSNELVTNAFQDLVTPTSTYSIQLGLRYTF</sequence>
<evidence type="ECO:0000313" key="7">
    <source>
        <dbReference type="Proteomes" id="UP000198836"/>
    </source>
</evidence>
<evidence type="ECO:0000256" key="2">
    <source>
        <dbReference type="ARBA" id="ARBA00023136"/>
    </source>
</evidence>
<proteinExistence type="predicted"/>
<accession>A0A1I0TQK1</accession>
<dbReference type="Gene3D" id="2.60.40.1120">
    <property type="entry name" value="Carboxypeptidase-like, regulatory domain"/>
    <property type="match status" value="1"/>
</dbReference>
<dbReference type="Gene3D" id="2.40.170.20">
    <property type="entry name" value="TonB-dependent receptor, beta-barrel domain"/>
    <property type="match status" value="1"/>
</dbReference>
<evidence type="ECO:0000313" key="6">
    <source>
        <dbReference type="EMBL" id="SFA54071.1"/>
    </source>
</evidence>
<dbReference type="Proteomes" id="UP000198836">
    <property type="component" value="Unassembled WGS sequence"/>
</dbReference>
<comment type="subcellular location">
    <subcellularLocation>
        <location evidence="1">Cell outer membrane</location>
    </subcellularLocation>
</comment>
<dbReference type="Pfam" id="PF13620">
    <property type="entry name" value="CarboxypepD_reg"/>
    <property type="match status" value="1"/>
</dbReference>
<keyword evidence="6" id="KW-0121">Carboxypeptidase</keyword>
<dbReference type="STRING" id="332999.SAMN04488511_1135"/>
<dbReference type="OrthoDB" id="9768147at2"/>
<dbReference type="GO" id="GO:0009279">
    <property type="term" value="C:cell outer membrane"/>
    <property type="evidence" value="ECO:0007669"/>
    <property type="project" value="UniProtKB-SubCell"/>
</dbReference>
<evidence type="ECO:0000256" key="1">
    <source>
        <dbReference type="ARBA" id="ARBA00004442"/>
    </source>
</evidence>
<dbReference type="InterPro" id="IPR057601">
    <property type="entry name" value="Oar-like_b-barrel"/>
</dbReference>
<organism evidence="6 7">
    <name type="scientific">Pedobacter suwonensis</name>
    <dbReference type="NCBI Taxonomy" id="332999"/>
    <lineage>
        <taxon>Bacteria</taxon>
        <taxon>Pseudomonadati</taxon>
        <taxon>Bacteroidota</taxon>
        <taxon>Sphingobacteriia</taxon>
        <taxon>Sphingobacteriales</taxon>
        <taxon>Sphingobacteriaceae</taxon>
        <taxon>Pedobacter</taxon>
    </lineage>
</organism>
<keyword evidence="7" id="KW-1185">Reference proteome</keyword>
<name>A0A1I0TQK1_9SPHI</name>
<dbReference type="GO" id="GO:0004180">
    <property type="term" value="F:carboxypeptidase activity"/>
    <property type="evidence" value="ECO:0007669"/>
    <property type="project" value="UniProtKB-KW"/>
</dbReference>
<keyword evidence="4" id="KW-0732">Signal</keyword>
<evidence type="ECO:0000256" key="4">
    <source>
        <dbReference type="SAM" id="SignalP"/>
    </source>
</evidence>
<keyword evidence="6" id="KW-0645">Protease</keyword>
<keyword evidence="3" id="KW-0998">Cell outer membrane</keyword>
<dbReference type="GO" id="GO:0030246">
    <property type="term" value="F:carbohydrate binding"/>
    <property type="evidence" value="ECO:0007669"/>
    <property type="project" value="InterPro"/>
</dbReference>
<dbReference type="Pfam" id="PF25183">
    <property type="entry name" value="OMP_b-brl_4"/>
    <property type="match status" value="1"/>
</dbReference>
<dbReference type="RefSeq" id="WP_134203796.1">
    <property type="nucleotide sequence ID" value="NZ_FOJM01000013.1"/>
</dbReference>
<reference evidence="7" key="1">
    <citation type="submission" date="2016-10" db="EMBL/GenBank/DDBJ databases">
        <authorList>
            <person name="Varghese N."/>
            <person name="Submissions S."/>
        </authorList>
    </citation>
    <scope>NUCLEOTIDE SEQUENCE [LARGE SCALE GENOMIC DNA]</scope>
    <source>
        <strain evidence="7">DSM 18130</strain>
    </source>
</reference>
<dbReference type="SUPFAM" id="SSF49452">
    <property type="entry name" value="Starch-binding domain-like"/>
    <property type="match status" value="1"/>
</dbReference>
<feature type="domain" description="TonB-dependent transporter Oar-like beta-barrel" evidence="5">
    <location>
        <begin position="240"/>
        <end position="1043"/>
    </location>
</feature>
<dbReference type="AlphaFoldDB" id="A0A1I0TQK1"/>
<dbReference type="InterPro" id="IPR036942">
    <property type="entry name" value="Beta-barrel_TonB_sf"/>
</dbReference>
<evidence type="ECO:0000256" key="3">
    <source>
        <dbReference type="ARBA" id="ARBA00023237"/>
    </source>
</evidence>
<evidence type="ECO:0000259" key="5">
    <source>
        <dbReference type="Pfam" id="PF25183"/>
    </source>
</evidence>
<dbReference type="EMBL" id="FOJM01000013">
    <property type="protein sequence ID" value="SFA54071.1"/>
    <property type="molecule type" value="Genomic_DNA"/>
</dbReference>
<dbReference type="SUPFAM" id="SSF56935">
    <property type="entry name" value="Porins"/>
    <property type="match status" value="1"/>
</dbReference>
<dbReference type="InterPro" id="IPR013784">
    <property type="entry name" value="Carb-bd-like_fold"/>
</dbReference>
<feature type="chain" id="PRO_5011475158" evidence="4">
    <location>
        <begin position="26"/>
        <end position="1106"/>
    </location>
</feature>